<feature type="compositionally biased region" description="Basic and acidic residues" evidence="1">
    <location>
        <begin position="629"/>
        <end position="642"/>
    </location>
</feature>
<feature type="region of interest" description="Disordered" evidence="1">
    <location>
        <begin position="629"/>
        <end position="798"/>
    </location>
</feature>
<dbReference type="GO" id="GO:0006406">
    <property type="term" value="P:mRNA export from nucleus"/>
    <property type="evidence" value="ECO:0007669"/>
    <property type="project" value="TreeGrafter"/>
</dbReference>
<dbReference type="GO" id="GO:0005643">
    <property type="term" value="C:nuclear pore"/>
    <property type="evidence" value="ECO:0007669"/>
    <property type="project" value="TreeGrafter"/>
</dbReference>
<dbReference type="AlphaFoldDB" id="A0A8H5FXS6"/>
<gene>
    <name evidence="3" type="ORF">D9758_008780</name>
</gene>
<feature type="compositionally biased region" description="Basic and acidic residues" evidence="1">
    <location>
        <begin position="1050"/>
        <end position="1062"/>
    </location>
</feature>
<feature type="chain" id="PRO_5034223021" evidence="2">
    <location>
        <begin position="20"/>
        <end position="1235"/>
    </location>
</feature>
<dbReference type="PANTHER" id="PTHR18898:SF2">
    <property type="entry name" value="NUCLEOPROTEIN TPR"/>
    <property type="match status" value="1"/>
</dbReference>
<feature type="compositionally biased region" description="Acidic residues" evidence="1">
    <location>
        <begin position="416"/>
        <end position="439"/>
    </location>
</feature>
<feature type="compositionally biased region" description="Basic and acidic residues" evidence="1">
    <location>
        <begin position="1187"/>
        <end position="1198"/>
    </location>
</feature>
<feature type="compositionally biased region" description="Polar residues" evidence="1">
    <location>
        <begin position="1063"/>
        <end position="1078"/>
    </location>
</feature>
<protein>
    <submittedName>
        <fullName evidence="3">Uncharacterized protein</fullName>
    </submittedName>
</protein>
<evidence type="ECO:0000313" key="3">
    <source>
        <dbReference type="EMBL" id="KAF5353111.1"/>
    </source>
</evidence>
<feature type="compositionally biased region" description="Basic and acidic residues" evidence="1">
    <location>
        <begin position="218"/>
        <end position="230"/>
    </location>
</feature>
<comment type="caution">
    <text evidence="3">The sequence shown here is derived from an EMBL/GenBank/DDBJ whole genome shotgun (WGS) entry which is preliminary data.</text>
</comment>
<organism evidence="3 4">
    <name type="scientific">Tetrapyrgos nigripes</name>
    <dbReference type="NCBI Taxonomy" id="182062"/>
    <lineage>
        <taxon>Eukaryota</taxon>
        <taxon>Fungi</taxon>
        <taxon>Dikarya</taxon>
        <taxon>Basidiomycota</taxon>
        <taxon>Agaricomycotina</taxon>
        <taxon>Agaricomycetes</taxon>
        <taxon>Agaricomycetidae</taxon>
        <taxon>Agaricales</taxon>
        <taxon>Marasmiineae</taxon>
        <taxon>Marasmiaceae</taxon>
        <taxon>Tetrapyrgos</taxon>
    </lineage>
</organism>
<keyword evidence="4" id="KW-1185">Reference proteome</keyword>
<feature type="region of interest" description="Disordered" evidence="1">
    <location>
        <begin position="209"/>
        <end position="230"/>
    </location>
</feature>
<dbReference type="EMBL" id="JAACJM010000064">
    <property type="protein sequence ID" value="KAF5353111.1"/>
    <property type="molecule type" value="Genomic_DNA"/>
</dbReference>
<feature type="signal peptide" evidence="2">
    <location>
        <begin position="1"/>
        <end position="19"/>
    </location>
</feature>
<feature type="region of interest" description="Disordered" evidence="1">
    <location>
        <begin position="1177"/>
        <end position="1235"/>
    </location>
</feature>
<feature type="compositionally biased region" description="Acidic residues" evidence="1">
    <location>
        <begin position="1150"/>
        <end position="1159"/>
    </location>
</feature>
<reference evidence="3 4" key="1">
    <citation type="journal article" date="2020" name="ISME J.">
        <title>Uncovering the hidden diversity of litter-decomposition mechanisms in mushroom-forming fungi.</title>
        <authorList>
            <person name="Floudas D."/>
            <person name="Bentzer J."/>
            <person name="Ahren D."/>
            <person name="Johansson T."/>
            <person name="Persson P."/>
            <person name="Tunlid A."/>
        </authorList>
    </citation>
    <scope>NUCLEOTIDE SEQUENCE [LARGE SCALE GENOMIC DNA]</scope>
    <source>
        <strain evidence="3 4">CBS 291.85</strain>
    </source>
</reference>
<feature type="compositionally biased region" description="Low complexity" evidence="1">
    <location>
        <begin position="752"/>
        <end position="769"/>
    </location>
</feature>
<accession>A0A8H5FXS6</accession>
<dbReference type="PANTHER" id="PTHR18898">
    <property type="entry name" value="NUCLEOPROTEIN TPR-RELATED"/>
    <property type="match status" value="1"/>
</dbReference>
<feature type="region of interest" description="Disordered" evidence="1">
    <location>
        <begin position="397"/>
        <end position="439"/>
    </location>
</feature>
<name>A0A8H5FXS6_9AGAR</name>
<feature type="region of interest" description="Disordered" evidence="1">
    <location>
        <begin position="1024"/>
        <end position="1161"/>
    </location>
</feature>
<dbReference type="GO" id="GO:0017056">
    <property type="term" value="F:structural constituent of nuclear pore"/>
    <property type="evidence" value="ECO:0007669"/>
    <property type="project" value="TreeGrafter"/>
</dbReference>
<feature type="compositionally biased region" description="Basic and acidic residues" evidence="1">
    <location>
        <begin position="662"/>
        <end position="682"/>
    </location>
</feature>
<feature type="compositionally biased region" description="Polar residues" evidence="1">
    <location>
        <begin position="509"/>
        <end position="524"/>
    </location>
</feature>
<evidence type="ECO:0000256" key="1">
    <source>
        <dbReference type="SAM" id="MobiDB-lite"/>
    </source>
</evidence>
<sequence length="1235" mass="137467">MRSFVMLLGLRIDHFGVFASSLSSTTMDSQSSTSYKGKVTNRGWSQLPAELIRTIATNYLWDVSSTKHCPDTWNHRVFWQSRLVYTVLRDAVQMETFMQICPQWAAAVEHHNFWDHAINVIDPRDVLIMHSFTQPPNAANSMTKASAGTATIGMAQPKHIKLSPFAHFKAIAHWSCIVCCINHPQSNHGLGKARYPFYHTLTGNWGLCPEHNGGPDRPSARDRSEREHERDRERSTFCGLCLREAQPYDLHIQYGYGYGYGQQGLQQGMDIEKSRRNPTFYTGCMENEDENTFPNVETTCRSCRQEWLMARIHQLPEYRWYRDRVRLTGGKSGLPRLEAWDWDHEARSSVESFIELGEGSVDDIVALVRDRWWLRTKTRLGGMLEQAIAAEKFLGGETTLPGTGRSRGRTMRDADGDLDVDEEIEEDTEEEEEEEEDTELLQITEDSGVRDLALSDWARRRILDGFWISPADQWYKYFLPPTPGSPAPLFLNAVHPCPWSLESNDTDSDPLSPTSTDLDTTEATPPTHPLPSTIHSSVPPSFHLCEEAYSAFQKEFRLVLLPGMRNLVRRLVIESHAASVEAAKLGVPPNPKLGDPAIRASRMTIEDVVRELRECEGVWWDGWDWVRHGEHGEGGNSRKEVEGDTGMNTSRTTAESDGDSGSCRHEDEQHGHGHGRHDEHGHGNGNGNGHQHTHVREGSEKSSSDESSTPTSTSTLTSPVLSTSTLGTTPSPPPTTTHSGDEKEKDGNCNNVSKADSPSSVSVSVPMADADADADAEKTTPTHTQTPAQSQSQVPVKEKPVPVPISIPAPGSIVVKPITIPISPVLDPPRMLRPIPYIPVSIAHLPQYSLELVKNVWREACAPLYHCRCRICIRAAEKANAALAANNPLNSISRDQKERWDELQNAQNERQINAAANVGKQDRDRESQLVQIRLEEADDVDADTDADGTPVRVEYLDDGDGDGEVEELDYASEEAEYEDEYYEDDEDARSDICVVGTKGGRTQYVEDDGEYDEEVDEDAKLRAYRKSRERDRYTRSRSPEIPSIHLLLKFPDEKGDDEKADRPSSTYSSHETLVANSPPSTPVRRIPGSRKRSCDEVDGLQGDDVAVDGGVPSTPPKRQRLESPGPLASLGLFPVPAEPASPARKRSSEEIDLEANAEESYERGVARGYDYGRKHALAVDAGGGGGKDGKDGHRNSERKYKRFKTSSSEEEEAETPPRSMTGDSDPEERGAEVKV</sequence>
<evidence type="ECO:0000313" key="4">
    <source>
        <dbReference type="Proteomes" id="UP000559256"/>
    </source>
</evidence>
<feature type="compositionally biased region" description="Polar residues" evidence="1">
    <location>
        <begin position="646"/>
        <end position="655"/>
    </location>
</feature>
<feature type="compositionally biased region" description="Low complexity" evidence="1">
    <location>
        <begin position="705"/>
        <end position="729"/>
    </location>
</feature>
<feature type="compositionally biased region" description="Basic and acidic residues" evidence="1">
    <location>
        <begin position="694"/>
        <end position="704"/>
    </location>
</feature>
<dbReference type="OrthoDB" id="3158970at2759"/>
<feature type="compositionally biased region" description="Basic and acidic residues" evidence="1">
    <location>
        <begin position="1024"/>
        <end position="1038"/>
    </location>
</feature>
<evidence type="ECO:0000256" key="2">
    <source>
        <dbReference type="SAM" id="SignalP"/>
    </source>
</evidence>
<keyword evidence="2" id="KW-0732">Signal</keyword>
<feature type="compositionally biased region" description="Polar residues" evidence="1">
    <location>
        <begin position="781"/>
        <end position="790"/>
    </location>
</feature>
<dbReference type="Proteomes" id="UP000559256">
    <property type="component" value="Unassembled WGS sequence"/>
</dbReference>
<proteinExistence type="predicted"/>
<feature type="region of interest" description="Disordered" evidence="1">
    <location>
        <begin position="501"/>
        <end position="531"/>
    </location>
</feature>